<keyword evidence="3" id="KW-1185">Reference proteome</keyword>
<proteinExistence type="predicted"/>
<dbReference type="EMBL" id="AP017928">
    <property type="protein sequence ID" value="BBA32302.1"/>
    <property type="molecule type" value="Genomic_DNA"/>
</dbReference>
<feature type="domain" description="RHS protein conserved region" evidence="1">
    <location>
        <begin position="120"/>
        <end position="148"/>
    </location>
</feature>
<dbReference type="NCBIfam" id="TIGR03696">
    <property type="entry name" value="Rhs_assc_core"/>
    <property type="match status" value="1"/>
</dbReference>
<evidence type="ECO:0000259" key="1">
    <source>
        <dbReference type="Pfam" id="PF03527"/>
    </source>
</evidence>
<dbReference type="PANTHER" id="PTHR32305:SF15">
    <property type="entry name" value="PROTEIN RHSA-RELATED"/>
    <property type="match status" value="1"/>
</dbReference>
<name>A0A286P3T0_9GAMM</name>
<dbReference type="InterPro" id="IPR022385">
    <property type="entry name" value="Rhs_assc_core"/>
</dbReference>
<dbReference type="InterPro" id="IPR050708">
    <property type="entry name" value="T6SS_VgrG/RHS"/>
</dbReference>
<dbReference type="PANTHER" id="PTHR32305">
    <property type="match status" value="1"/>
</dbReference>
<evidence type="ECO:0000313" key="2">
    <source>
        <dbReference type="EMBL" id="BBA32302.1"/>
    </source>
</evidence>
<reference evidence="2 3" key="1">
    <citation type="submission" date="2016-12" db="EMBL/GenBank/DDBJ databases">
        <title>Genome sequencing of Methylocaldum marinum.</title>
        <authorList>
            <person name="Takeuchi M."/>
            <person name="Kamagata Y."/>
            <person name="Hiraoka S."/>
            <person name="Oshima K."/>
            <person name="Hattori M."/>
            <person name="Iwasaki W."/>
        </authorList>
    </citation>
    <scope>NUCLEOTIDE SEQUENCE [LARGE SCALE GENOMIC DNA]</scope>
    <source>
        <strain evidence="2 3">S8</strain>
    </source>
</reference>
<sequence>MRFTYDALGRLLTETGATGELARDWDSLSNLRRGESRYHYDRAGRLTRAGTLSPTLGYGQERFAWDGFRLRQALTEDAHGTQVRTWLYDPAGGGYTPIAAIDQGLGPDEGVGPALIYSVHTDPLGTPRELTDTDGRIAWSARYSAWGQRLGPVLLEADRHTPFATDCPLRYPGQYADDETGLHYNTFRYYDPEIGRFISPDPIGLVGGFNLYQYAPNATGWIDPLGWASGFVLDPNTLIHRIGGGGIDNSIR</sequence>
<dbReference type="Gene3D" id="2.180.10.10">
    <property type="entry name" value="RHS repeat-associated core"/>
    <property type="match status" value="1"/>
</dbReference>
<protein>
    <submittedName>
        <fullName evidence="2">Cell-wall associated Rhs family protein with YD-repeats</fullName>
    </submittedName>
</protein>
<dbReference type="Pfam" id="PF03527">
    <property type="entry name" value="RHS"/>
    <property type="match status" value="1"/>
</dbReference>
<dbReference type="InterPro" id="IPR001826">
    <property type="entry name" value="RHS"/>
</dbReference>
<dbReference type="KEGG" id="mmai:sS8_0334"/>
<dbReference type="AlphaFoldDB" id="A0A286P3T0"/>
<evidence type="ECO:0000313" key="3">
    <source>
        <dbReference type="Proteomes" id="UP000266313"/>
    </source>
</evidence>
<accession>A0A286P3T0</accession>
<gene>
    <name evidence="2" type="ORF">sS8_0334</name>
</gene>
<dbReference type="RefSeq" id="WP_170160900.1">
    <property type="nucleotide sequence ID" value="NZ_AP017928.1"/>
</dbReference>
<organism evidence="2 3">
    <name type="scientific">Methylocaldum marinum</name>
    <dbReference type="NCBI Taxonomy" id="1432792"/>
    <lineage>
        <taxon>Bacteria</taxon>
        <taxon>Pseudomonadati</taxon>
        <taxon>Pseudomonadota</taxon>
        <taxon>Gammaproteobacteria</taxon>
        <taxon>Methylococcales</taxon>
        <taxon>Methylococcaceae</taxon>
        <taxon>Methylocaldum</taxon>
    </lineage>
</organism>
<dbReference type="Proteomes" id="UP000266313">
    <property type="component" value="Chromosome"/>
</dbReference>